<dbReference type="InterPro" id="IPR057326">
    <property type="entry name" value="KR_dom"/>
</dbReference>
<evidence type="ECO:0000256" key="1">
    <source>
        <dbReference type="ARBA" id="ARBA00006484"/>
    </source>
</evidence>
<organism evidence="3 4">
    <name type="scientific">Hoeflea prorocentri</name>
    <dbReference type="NCBI Taxonomy" id="1922333"/>
    <lineage>
        <taxon>Bacteria</taxon>
        <taxon>Pseudomonadati</taxon>
        <taxon>Pseudomonadota</taxon>
        <taxon>Alphaproteobacteria</taxon>
        <taxon>Hyphomicrobiales</taxon>
        <taxon>Rhizobiaceae</taxon>
        <taxon>Hoeflea</taxon>
    </lineage>
</organism>
<dbReference type="SMART" id="SM00822">
    <property type="entry name" value="PKS_KR"/>
    <property type="match status" value="1"/>
</dbReference>
<dbReference type="GO" id="GO:0016616">
    <property type="term" value="F:oxidoreductase activity, acting on the CH-OH group of donors, NAD or NADP as acceptor"/>
    <property type="evidence" value="ECO:0007669"/>
    <property type="project" value="UniProtKB-ARBA"/>
</dbReference>
<comment type="similarity">
    <text evidence="1">Belongs to the short-chain dehydrogenases/reductases (SDR) family.</text>
</comment>
<proteinExistence type="inferred from homology"/>
<comment type="caution">
    <text evidence="3">The sequence shown here is derived from an EMBL/GenBank/DDBJ whole genome shotgun (WGS) entry which is preliminary data.</text>
</comment>
<gene>
    <name evidence="3" type="ORF">OQ273_01300</name>
</gene>
<dbReference type="PRINTS" id="PR00080">
    <property type="entry name" value="SDRFAMILY"/>
</dbReference>
<feature type="domain" description="Ketoreductase" evidence="2">
    <location>
        <begin position="5"/>
        <end position="172"/>
    </location>
</feature>
<dbReference type="InterPro" id="IPR002347">
    <property type="entry name" value="SDR_fam"/>
</dbReference>
<evidence type="ECO:0000259" key="2">
    <source>
        <dbReference type="SMART" id="SM00822"/>
    </source>
</evidence>
<dbReference type="EMBL" id="JAPJZI010000001">
    <property type="protein sequence ID" value="MDA5397193.1"/>
    <property type="molecule type" value="Genomic_DNA"/>
</dbReference>
<accession>A0A9X3ZFZ5</accession>
<dbReference type="RefSeq" id="WP_267988660.1">
    <property type="nucleotide sequence ID" value="NZ_JAPJZI010000001.1"/>
</dbReference>
<dbReference type="Gene3D" id="3.40.50.720">
    <property type="entry name" value="NAD(P)-binding Rossmann-like Domain"/>
    <property type="match status" value="1"/>
</dbReference>
<dbReference type="GO" id="GO:0030497">
    <property type="term" value="P:fatty acid elongation"/>
    <property type="evidence" value="ECO:0007669"/>
    <property type="project" value="TreeGrafter"/>
</dbReference>
<dbReference type="InterPro" id="IPR036291">
    <property type="entry name" value="NAD(P)-bd_dom_sf"/>
</dbReference>
<name>A0A9X3ZFZ5_9HYPH</name>
<evidence type="ECO:0000313" key="3">
    <source>
        <dbReference type="EMBL" id="MDA5397193.1"/>
    </source>
</evidence>
<protein>
    <submittedName>
        <fullName evidence="3">SDR family oxidoreductase</fullName>
    </submittedName>
</protein>
<reference evidence="3" key="1">
    <citation type="submission" date="2022-11" db="EMBL/GenBank/DDBJ databases">
        <title>Draft genome sequence of Hoeflea poritis E7-10 and Hoeflea prorocentri PM5-8, separated from scleractinian coral Porites lutea and marine dinoflagellate.</title>
        <authorList>
            <person name="Zhang G."/>
            <person name="Wei Q."/>
            <person name="Cai L."/>
        </authorList>
    </citation>
    <scope>NUCLEOTIDE SEQUENCE</scope>
    <source>
        <strain evidence="3">PM5-8</strain>
    </source>
</reference>
<dbReference type="AlphaFoldDB" id="A0A9X3ZFZ5"/>
<sequence>MREPEATLVTGGSNGIGAAIVQSRLKKDETVINLDRVAPDDQCGGVYFETDLGDLPALKATLEDVVSKHSVTRVVNCAGIAALSPLTELNEGDFSRTMEINVLAPSLIVKAAVPAMIHAGFGRVVNVSSRSALGRGLRTSYAASKGALISATRVWALELGEHGITVNAIGPGPIETELYRAANPPDSDVTKQVVASVPVKRLGKPEDVASAADYFLSRESGFVTGQTLFVCGGLTIGGVAV</sequence>
<dbReference type="CDD" id="cd05233">
    <property type="entry name" value="SDR_c"/>
    <property type="match status" value="1"/>
</dbReference>
<evidence type="ECO:0000313" key="4">
    <source>
        <dbReference type="Proteomes" id="UP001151234"/>
    </source>
</evidence>
<dbReference type="PANTHER" id="PTHR42760">
    <property type="entry name" value="SHORT-CHAIN DEHYDROGENASES/REDUCTASES FAMILY MEMBER"/>
    <property type="match status" value="1"/>
</dbReference>
<dbReference type="Pfam" id="PF13561">
    <property type="entry name" value="adh_short_C2"/>
    <property type="match status" value="1"/>
</dbReference>
<dbReference type="FunFam" id="3.40.50.720:FF:000084">
    <property type="entry name" value="Short-chain dehydrogenase reductase"/>
    <property type="match status" value="1"/>
</dbReference>
<dbReference type="SUPFAM" id="SSF51735">
    <property type="entry name" value="NAD(P)-binding Rossmann-fold domains"/>
    <property type="match status" value="1"/>
</dbReference>
<dbReference type="Proteomes" id="UP001151234">
    <property type="component" value="Unassembled WGS sequence"/>
</dbReference>
<keyword evidence="4" id="KW-1185">Reference proteome</keyword>
<dbReference type="PRINTS" id="PR00081">
    <property type="entry name" value="GDHRDH"/>
</dbReference>
<dbReference type="PANTHER" id="PTHR42760:SF40">
    <property type="entry name" value="3-OXOACYL-[ACYL-CARRIER-PROTEIN] REDUCTASE, CHLOROPLASTIC"/>
    <property type="match status" value="1"/>
</dbReference>